<reference evidence="6" key="1">
    <citation type="journal article" date="2013" name="Science">
        <title>The Amborella genome and the evolution of flowering plants.</title>
        <authorList>
            <consortium name="Amborella Genome Project"/>
        </authorList>
    </citation>
    <scope>NUCLEOTIDE SEQUENCE [LARGE SCALE GENOMIC DNA]</scope>
</reference>
<feature type="repeat" description="PPR" evidence="2">
    <location>
        <begin position="369"/>
        <end position="403"/>
    </location>
</feature>
<evidence type="ECO:0000256" key="2">
    <source>
        <dbReference type="PROSITE-ProRule" id="PRU00708"/>
    </source>
</evidence>
<evidence type="ECO:0000259" key="4">
    <source>
        <dbReference type="Pfam" id="PF17177"/>
    </source>
</evidence>
<dbReference type="PANTHER" id="PTHR47262">
    <property type="entry name" value="OS02G0132600 PROTEIN"/>
    <property type="match status" value="1"/>
</dbReference>
<dbReference type="Gene3D" id="1.25.40.10">
    <property type="entry name" value="Tetratricopeptide repeat domain"/>
    <property type="match status" value="3"/>
</dbReference>
<feature type="region of interest" description="Disordered" evidence="3">
    <location>
        <begin position="19"/>
        <end position="43"/>
    </location>
</feature>
<feature type="compositionally biased region" description="Low complexity" evidence="3">
    <location>
        <begin position="33"/>
        <end position="43"/>
    </location>
</feature>
<keyword evidence="6" id="KW-1185">Reference proteome</keyword>
<feature type="domain" description="PROP1-like PPR" evidence="4">
    <location>
        <begin position="367"/>
        <end position="542"/>
    </location>
</feature>
<sequence>MPMKNFITSLFEAATPTSSAESLSRLRPHLKPPKTSSSSAPISKGASAEISSLLSGIINLKSSDSASSSSPKDGVSIENALVIPWFSDVLHPNISQRRKELLRERKKKWIFKNTQNRRFERLVKLCADKLGTEATLDVFSKLGRENGVKEYNALIKICIEKAQQCVDEEGSSAQIHSAVQLLRSMKEQGLELNEDCYGPLLLYLANKGMSEEFLLLSELIKDENCESCYRLGYYEMLLWINADNQEKIQELCDSVGVENTEHNVKLAANYFLALCENDKKLELLRLLEVIDIRKVSSSDCLAGLFKALGRLSMEDSAEKYIFALKATGIGVEYLSSFICDYTISLANLEVEKAILILKKMHKKLEMQPSTLSYEKLIQYCCESCKVHAALDVVEQMCQSGVTLSVETLHPILCASEQSCEHDLVRPIYSVMRHYGLKPTAETFRFMINLCVKMKDFEGAYNFLTDLEDMNMMPTANMYNAIMAGYFREKNTRSGLMVLKQMEHADVKPNSETFFHLISNSECEEDLNKYYEEMKKLGIQVTKHVHMALINAYTNFGKFDKAKQVVIDHRILDKNMNEIKGVLVSALACNGQVSDALGVYDETKEAGSTPEPKAIISLIDSLRSEGNLHKLLQLLCDLNDVNHWCDGCGRIVNYCVRFRNLSCAVELLKLLKEKDELHANIVCDQLNSQFVCFESTVRVIIWAEKKIVAPWKVNDSLSVQFHHVPQSANEMAHF</sequence>
<evidence type="ECO:0000313" key="6">
    <source>
        <dbReference type="Proteomes" id="UP000017836"/>
    </source>
</evidence>
<organism evidence="5 6">
    <name type="scientific">Amborella trichopoda</name>
    <dbReference type="NCBI Taxonomy" id="13333"/>
    <lineage>
        <taxon>Eukaryota</taxon>
        <taxon>Viridiplantae</taxon>
        <taxon>Streptophyta</taxon>
        <taxon>Embryophyta</taxon>
        <taxon>Tracheophyta</taxon>
        <taxon>Spermatophyta</taxon>
        <taxon>Magnoliopsida</taxon>
        <taxon>Amborellales</taxon>
        <taxon>Amborellaceae</taxon>
        <taxon>Amborella</taxon>
    </lineage>
</organism>
<evidence type="ECO:0000256" key="1">
    <source>
        <dbReference type="ARBA" id="ARBA00022737"/>
    </source>
</evidence>
<dbReference type="EMBL" id="KI392350">
    <property type="protein sequence ID" value="ERN17305.1"/>
    <property type="molecule type" value="Genomic_DNA"/>
</dbReference>
<accession>U5D503</accession>
<proteinExistence type="predicted"/>
<dbReference type="Pfam" id="PF01535">
    <property type="entry name" value="PPR"/>
    <property type="match status" value="1"/>
</dbReference>
<name>U5D503_AMBTC</name>
<dbReference type="Pfam" id="PF17177">
    <property type="entry name" value="PPR_long"/>
    <property type="match status" value="1"/>
</dbReference>
<evidence type="ECO:0000256" key="3">
    <source>
        <dbReference type="SAM" id="MobiDB-lite"/>
    </source>
</evidence>
<dbReference type="InterPro" id="IPR002885">
    <property type="entry name" value="PPR_rpt"/>
</dbReference>
<dbReference type="Proteomes" id="UP000017836">
    <property type="component" value="Unassembled WGS sequence"/>
</dbReference>
<dbReference type="OMA" id="CNTIDDS"/>
<dbReference type="eggNOG" id="KOG4197">
    <property type="taxonomic scope" value="Eukaryota"/>
</dbReference>
<protein>
    <recommendedName>
        <fullName evidence="4">PROP1-like PPR domain-containing protein</fullName>
    </recommendedName>
</protein>
<dbReference type="InterPro" id="IPR011990">
    <property type="entry name" value="TPR-like_helical_dom_sf"/>
</dbReference>
<dbReference type="Gramene" id="ERN17305">
    <property type="protein sequence ID" value="ERN17305"/>
    <property type="gene ID" value="AMTR_s00037p00059950"/>
</dbReference>
<keyword evidence="1" id="KW-0677">Repeat</keyword>
<feature type="repeat" description="PPR" evidence="2">
    <location>
        <begin position="474"/>
        <end position="508"/>
    </location>
</feature>
<gene>
    <name evidence="5" type="ORF">AMTR_s00037p00059950</name>
</gene>
<dbReference type="PANTHER" id="PTHR47262:SF1">
    <property type="entry name" value="OS02G0132600 PROTEIN"/>
    <property type="match status" value="1"/>
</dbReference>
<dbReference type="AlphaFoldDB" id="U5D503"/>
<dbReference type="InterPro" id="IPR033443">
    <property type="entry name" value="PROP1-like_PPR_dom"/>
</dbReference>
<dbReference type="PROSITE" id="PS51375">
    <property type="entry name" value="PPR"/>
    <property type="match status" value="2"/>
</dbReference>
<evidence type="ECO:0000313" key="5">
    <source>
        <dbReference type="EMBL" id="ERN17305.1"/>
    </source>
</evidence>
<dbReference type="NCBIfam" id="TIGR00756">
    <property type="entry name" value="PPR"/>
    <property type="match status" value="2"/>
</dbReference>
<dbReference type="HOGENOM" id="CLU_013098_0_0_1"/>